<keyword evidence="5" id="KW-0547">Nucleotide-binding</keyword>
<dbReference type="PROSITE" id="PS50893">
    <property type="entry name" value="ABC_TRANSPORTER_2"/>
    <property type="match status" value="1"/>
</dbReference>
<dbReference type="PANTHER" id="PTHR24221">
    <property type="entry name" value="ATP-BINDING CASSETTE SUB-FAMILY B"/>
    <property type="match status" value="1"/>
</dbReference>
<evidence type="ECO:0000256" key="7">
    <source>
        <dbReference type="ARBA" id="ARBA00022989"/>
    </source>
</evidence>
<dbReference type="PROSITE" id="PS50929">
    <property type="entry name" value="ABC_TM1F"/>
    <property type="match status" value="1"/>
</dbReference>
<dbReference type="EMBL" id="BIFQ01000001">
    <property type="protein sequence ID" value="GCE06508.1"/>
    <property type="molecule type" value="Genomic_DNA"/>
</dbReference>
<feature type="transmembrane region" description="Helical" evidence="9">
    <location>
        <begin position="12"/>
        <end position="35"/>
    </location>
</feature>
<dbReference type="InterPro" id="IPR039421">
    <property type="entry name" value="Type_1_exporter"/>
</dbReference>
<evidence type="ECO:0000256" key="5">
    <source>
        <dbReference type="ARBA" id="ARBA00022741"/>
    </source>
</evidence>
<dbReference type="InterPro" id="IPR003439">
    <property type="entry name" value="ABC_transporter-like_ATP-bd"/>
</dbReference>
<accession>A0A401ZI34</accession>
<sequence>MNRELLRYSKSSRIFLILTVVLGLAWGIVMMVQLSLLSAIVNAVFMKRQGLSQQIFPLVLLLVMLVVRSALTWLREVSAQESALRAKAALRDHLFAHLMALGPTLRSNARTGELLATLSDGIERLDAYISQYLPQTVLSVCIPLLIFIYLLPIDWISAVLLLVTAPIIVLMMYMIGTYTEKRTQKQWRALTHMSAHFLDSIQGLPTLKIFGRNEGENKRISRVSQRFQHTTMQVLRIAFISGLVLEFMTALAIALIAVALGIRLLNHSIPFAAAFLILLLVPEFYRPLRDLGAHRHAAIEGKAAAQRISELLHTPVPTAETTPTITERQDKPREQLTLELTNISYTYPQSSRPALHGVTLRMEANTCTALIGSSGSGKSTLVHLLLRFMDSDSGCIAVNGIPISELPVDMWREYVALVPQRPYLFNTTIMDNIRLGCPSASAQEVIHAAEQAGASEFIDQLADGYNTIVGERGSRLSAGQIQRLAIARAFLKDAPLLILDEPTSSLDPLSEVLIQQAITRLMQQRTVLVIAHRYNTIKQAKQIAVLAHGDLVECGTPQQLLARNGQYARLVQGNETKEIYA</sequence>
<evidence type="ECO:0000256" key="9">
    <source>
        <dbReference type="SAM" id="Phobius"/>
    </source>
</evidence>
<dbReference type="Gene3D" id="1.20.1560.10">
    <property type="entry name" value="ABC transporter type 1, transmembrane domain"/>
    <property type="match status" value="1"/>
</dbReference>
<feature type="transmembrane region" description="Helical" evidence="9">
    <location>
        <begin position="55"/>
        <end position="74"/>
    </location>
</feature>
<evidence type="ECO:0000256" key="4">
    <source>
        <dbReference type="ARBA" id="ARBA00022692"/>
    </source>
</evidence>
<dbReference type="Pfam" id="PF00005">
    <property type="entry name" value="ABC_tran"/>
    <property type="match status" value="1"/>
</dbReference>
<dbReference type="InterPro" id="IPR003593">
    <property type="entry name" value="AAA+_ATPase"/>
</dbReference>
<dbReference type="NCBIfam" id="TIGR02857">
    <property type="entry name" value="CydD"/>
    <property type="match status" value="1"/>
</dbReference>
<evidence type="ECO:0000313" key="13">
    <source>
        <dbReference type="Proteomes" id="UP000287224"/>
    </source>
</evidence>
<dbReference type="InterPro" id="IPR011527">
    <property type="entry name" value="ABC1_TM_dom"/>
</dbReference>
<evidence type="ECO:0000256" key="2">
    <source>
        <dbReference type="ARBA" id="ARBA00022448"/>
    </source>
</evidence>
<evidence type="ECO:0000259" key="10">
    <source>
        <dbReference type="PROSITE" id="PS50893"/>
    </source>
</evidence>
<feature type="domain" description="ABC transporter" evidence="10">
    <location>
        <begin position="338"/>
        <end position="573"/>
    </location>
</feature>
<feature type="transmembrane region" description="Helical" evidence="9">
    <location>
        <begin position="234"/>
        <end position="262"/>
    </location>
</feature>
<dbReference type="AlphaFoldDB" id="A0A401ZI34"/>
<dbReference type="GO" id="GO:0005524">
    <property type="term" value="F:ATP binding"/>
    <property type="evidence" value="ECO:0007669"/>
    <property type="project" value="UniProtKB-KW"/>
</dbReference>
<dbReference type="InterPro" id="IPR027417">
    <property type="entry name" value="P-loop_NTPase"/>
</dbReference>
<keyword evidence="8 9" id="KW-0472">Membrane</keyword>
<evidence type="ECO:0000259" key="11">
    <source>
        <dbReference type="PROSITE" id="PS50929"/>
    </source>
</evidence>
<keyword evidence="4 9" id="KW-0812">Transmembrane</keyword>
<dbReference type="SUPFAM" id="SSF90123">
    <property type="entry name" value="ABC transporter transmembrane region"/>
    <property type="match status" value="1"/>
</dbReference>
<protein>
    <submittedName>
        <fullName evidence="12">Thiol reductant ABC exporter subunit CydD</fullName>
    </submittedName>
</protein>
<evidence type="ECO:0000256" key="1">
    <source>
        <dbReference type="ARBA" id="ARBA00004651"/>
    </source>
</evidence>
<feature type="domain" description="ABC transmembrane type-1" evidence="11">
    <location>
        <begin position="17"/>
        <end position="300"/>
    </location>
</feature>
<proteinExistence type="predicted"/>
<dbReference type="Gene3D" id="3.40.50.300">
    <property type="entry name" value="P-loop containing nucleotide triphosphate hydrolases"/>
    <property type="match status" value="1"/>
</dbReference>
<keyword evidence="2" id="KW-0813">Transport</keyword>
<gene>
    <name evidence="12" type="ORF">KDAU_38370</name>
</gene>
<dbReference type="GO" id="GO:0005886">
    <property type="term" value="C:plasma membrane"/>
    <property type="evidence" value="ECO:0007669"/>
    <property type="project" value="UniProtKB-SubCell"/>
</dbReference>
<dbReference type="SUPFAM" id="SSF52540">
    <property type="entry name" value="P-loop containing nucleoside triphosphate hydrolases"/>
    <property type="match status" value="1"/>
</dbReference>
<comment type="caution">
    <text evidence="12">The sequence shown here is derived from an EMBL/GenBank/DDBJ whole genome shotgun (WGS) entry which is preliminary data.</text>
</comment>
<reference evidence="13" key="1">
    <citation type="submission" date="2018-12" db="EMBL/GenBank/DDBJ databases">
        <title>Tengunoibacter tsumagoiensis gen. nov., sp. nov., Dictyobacter kobayashii sp. nov., D. alpinus sp. nov., and D. joshuensis sp. nov. and description of Dictyobacteraceae fam. nov. within the order Ktedonobacterales isolated from Tengu-no-mugimeshi.</title>
        <authorList>
            <person name="Wang C.M."/>
            <person name="Zheng Y."/>
            <person name="Sakai Y."/>
            <person name="Toyoda A."/>
            <person name="Minakuchi Y."/>
            <person name="Abe K."/>
            <person name="Yokota A."/>
            <person name="Yabe S."/>
        </authorList>
    </citation>
    <scope>NUCLEOTIDE SEQUENCE [LARGE SCALE GENOMIC DNA]</scope>
    <source>
        <strain evidence="13">S-27</strain>
    </source>
</reference>
<dbReference type="Pfam" id="PF00664">
    <property type="entry name" value="ABC_membrane"/>
    <property type="match status" value="1"/>
</dbReference>
<dbReference type="InterPro" id="IPR014216">
    <property type="entry name" value="ABC_transptr_CydD"/>
</dbReference>
<keyword evidence="6" id="KW-0067">ATP-binding</keyword>
<evidence type="ECO:0000256" key="6">
    <source>
        <dbReference type="ARBA" id="ARBA00022840"/>
    </source>
</evidence>
<evidence type="ECO:0000256" key="8">
    <source>
        <dbReference type="ARBA" id="ARBA00023136"/>
    </source>
</evidence>
<dbReference type="GO" id="GO:0042883">
    <property type="term" value="P:cysteine transport"/>
    <property type="evidence" value="ECO:0007669"/>
    <property type="project" value="InterPro"/>
</dbReference>
<keyword evidence="3" id="KW-1003">Cell membrane</keyword>
<dbReference type="InterPro" id="IPR017871">
    <property type="entry name" value="ABC_transporter-like_CS"/>
</dbReference>
<evidence type="ECO:0000256" key="3">
    <source>
        <dbReference type="ARBA" id="ARBA00022475"/>
    </source>
</evidence>
<feature type="transmembrane region" description="Helical" evidence="9">
    <location>
        <begin position="132"/>
        <end position="150"/>
    </location>
</feature>
<dbReference type="RefSeq" id="WP_126597448.1">
    <property type="nucleotide sequence ID" value="NZ_BIFQ01000001.1"/>
</dbReference>
<keyword evidence="7 9" id="KW-1133">Transmembrane helix</keyword>
<feature type="transmembrane region" description="Helical" evidence="9">
    <location>
        <begin position="156"/>
        <end position="175"/>
    </location>
</feature>
<dbReference type="GO" id="GO:0016887">
    <property type="term" value="F:ATP hydrolysis activity"/>
    <property type="evidence" value="ECO:0007669"/>
    <property type="project" value="InterPro"/>
</dbReference>
<evidence type="ECO:0000313" key="12">
    <source>
        <dbReference type="EMBL" id="GCE06508.1"/>
    </source>
</evidence>
<keyword evidence="13" id="KW-1185">Reference proteome</keyword>
<dbReference type="PANTHER" id="PTHR24221:SF590">
    <property type="entry name" value="COMPONENT LINKED WITH THE ASSEMBLY OF CYTOCHROME' TRANSPORT TRANSMEMBRANE ATP-BINDING PROTEIN ABC TRANSPORTER CYDD-RELATED"/>
    <property type="match status" value="1"/>
</dbReference>
<dbReference type="SMART" id="SM00382">
    <property type="entry name" value="AAA"/>
    <property type="match status" value="1"/>
</dbReference>
<dbReference type="Proteomes" id="UP000287224">
    <property type="component" value="Unassembled WGS sequence"/>
</dbReference>
<dbReference type="CDD" id="cd18584">
    <property type="entry name" value="ABC_6TM_AarD_CydD"/>
    <property type="match status" value="1"/>
</dbReference>
<comment type="subcellular location">
    <subcellularLocation>
        <location evidence="1">Cell membrane</location>
        <topology evidence="1">Multi-pass membrane protein</topology>
    </subcellularLocation>
</comment>
<dbReference type="OrthoDB" id="9762778at2"/>
<name>A0A401ZI34_9CHLR</name>
<dbReference type="InterPro" id="IPR036640">
    <property type="entry name" value="ABC1_TM_sf"/>
</dbReference>
<organism evidence="12 13">
    <name type="scientific">Dictyobacter aurantiacus</name>
    <dbReference type="NCBI Taxonomy" id="1936993"/>
    <lineage>
        <taxon>Bacteria</taxon>
        <taxon>Bacillati</taxon>
        <taxon>Chloroflexota</taxon>
        <taxon>Ktedonobacteria</taxon>
        <taxon>Ktedonobacterales</taxon>
        <taxon>Dictyobacteraceae</taxon>
        <taxon>Dictyobacter</taxon>
    </lineage>
</organism>
<dbReference type="FunFam" id="3.40.50.300:FF:000221">
    <property type="entry name" value="Multidrug ABC transporter ATP-binding protein"/>
    <property type="match status" value="1"/>
</dbReference>
<dbReference type="PROSITE" id="PS00211">
    <property type="entry name" value="ABC_TRANSPORTER_1"/>
    <property type="match status" value="1"/>
</dbReference>
<dbReference type="GO" id="GO:0140359">
    <property type="term" value="F:ABC-type transporter activity"/>
    <property type="evidence" value="ECO:0007669"/>
    <property type="project" value="InterPro"/>
</dbReference>